<comment type="caution">
    <text evidence="2">The sequence shown here is derived from an EMBL/GenBank/DDBJ whole genome shotgun (WGS) entry which is preliminary data.</text>
</comment>
<organism evidence="2 3">
    <name type="scientific">Cylindrodendrum hubeiense</name>
    <dbReference type="NCBI Taxonomy" id="595255"/>
    <lineage>
        <taxon>Eukaryota</taxon>
        <taxon>Fungi</taxon>
        <taxon>Dikarya</taxon>
        <taxon>Ascomycota</taxon>
        <taxon>Pezizomycotina</taxon>
        <taxon>Sordariomycetes</taxon>
        <taxon>Hypocreomycetidae</taxon>
        <taxon>Hypocreales</taxon>
        <taxon>Nectriaceae</taxon>
        <taxon>Cylindrodendrum</taxon>
    </lineage>
</organism>
<evidence type="ECO:0000256" key="1">
    <source>
        <dbReference type="SAM" id="MobiDB-lite"/>
    </source>
</evidence>
<dbReference type="AlphaFoldDB" id="A0A9P5H669"/>
<feature type="region of interest" description="Disordered" evidence="1">
    <location>
        <begin position="41"/>
        <end position="66"/>
    </location>
</feature>
<evidence type="ECO:0000313" key="2">
    <source>
        <dbReference type="EMBL" id="KAF7543214.1"/>
    </source>
</evidence>
<accession>A0A9P5H669</accession>
<protein>
    <submittedName>
        <fullName evidence="2">Uncharacterized protein</fullName>
    </submittedName>
</protein>
<name>A0A9P5H669_9HYPO</name>
<sequence>MAELIGSAPTTALAVPHSKASHPASYASPMPHVLSGAYYGSPEADSGFARQPGSLRPKPRGYQAST</sequence>
<evidence type="ECO:0000313" key="3">
    <source>
        <dbReference type="Proteomes" id="UP000722485"/>
    </source>
</evidence>
<feature type="region of interest" description="Disordered" evidence="1">
    <location>
        <begin position="1"/>
        <end position="27"/>
    </location>
</feature>
<reference evidence="2" key="1">
    <citation type="submission" date="2020-03" db="EMBL/GenBank/DDBJ databases">
        <title>Draft Genome Sequence of Cylindrodendrum hubeiense.</title>
        <authorList>
            <person name="Buettner E."/>
            <person name="Kellner H."/>
        </authorList>
    </citation>
    <scope>NUCLEOTIDE SEQUENCE</scope>
    <source>
        <strain evidence="2">IHI 201604</strain>
    </source>
</reference>
<proteinExistence type="predicted"/>
<dbReference type="EMBL" id="JAANBB010000382">
    <property type="protein sequence ID" value="KAF7543214.1"/>
    <property type="molecule type" value="Genomic_DNA"/>
</dbReference>
<dbReference type="Proteomes" id="UP000722485">
    <property type="component" value="Unassembled WGS sequence"/>
</dbReference>
<gene>
    <name evidence="2" type="ORF">G7Z17_g10914</name>
</gene>
<keyword evidence="3" id="KW-1185">Reference proteome</keyword>